<keyword evidence="2" id="KW-0732">Signal</keyword>
<feature type="domain" description="SPOR" evidence="11">
    <location>
        <begin position="371"/>
        <end position="456"/>
    </location>
</feature>
<keyword evidence="12" id="KW-0645">Protease</keyword>
<dbReference type="InterPro" id="IPR012338">
    <property type="entry name" value="Beta-lactam/transpept-like"/>
</dbReference>
<proteinExistence type="inferred from homology"/>
<keyword evidence="4" id="KW-0133">Cell shape</keyword>
<dbReference type="GO" id="GO:0008360">
    <property type="term" value="P:regulation of cell shape"/>
    <property type="evidence" value="ECO:0007669"/>
    <property type="project" value="UniProtKB-KW"/>
</dbReference>
<dbReference type="GO" id="GO:0071555">
    <property type="term" value="P:cell wall organization"/>
    <property type="evidence" value="ECO:0007669"/>
    <property type="project" value="UniProtKB-KW"/>
</dbReference>
<keyword evidence="3" id="KW-0378">Hydrolase</keyword>
<keyword evidence="5" id="KW-0573">Peptidoglycan synthesis</keyword>
<name>A0A7X1ZGA9_9PROT</name>
<dbReference type="AlphaFoldDB" id="A0A7X1ZGA9"/>
<dbReference type="Pfam" id="PF05036">
    <property type="entry name" value="SPOR"/>
    <property type="match status" value="1"/>
</dbReference>
<evidence type="ECO:0000256" key="7">
    <source>
        <dbReference type="PIRSR" id="PIRSR618044-1"/>
    </source>
</evidence>
<dbReference type="PRINTS" id="PR00725">
    <property type="entry name" value="DADACBPTASE1"/>
</dbReference>
<evidence type="ECO:0000259" key="11">
    <source>
        <dbReference type="PROSITE" id="PS51724"/>
    </source>
</evidence>
<dbReference type="Proteomes" id="UP000434582">
    <property type="component" value="Unassembled WGS sequence"/>
</dbReference>
<feature type="active site" evidence="7">
    <location>
        <position position="103"/>
    </location>
</feature>
<dbReference type="SUPFAM" id="SSF110997">
    <property type="entry name" value="Sporulation related repeat"/>
    <property type="match status" value="1"/>
</dbReference>
<dbReference type="Pfam" id="PF00768">
    <property type="entry name" value="Peptidase_S11"/>
    <property type="match status" value="1"/>
</dbReference>
<keyword evidence="12" id="KW-0121">Carboxypeptidase</keyword>
<feature type="region of interest" description="Disordered" evidence="10">
    <location>
        <begin position="341"/>
        <end position="372"/>
    </location>
</feature>
<dbReference type="GO" id="GO:0042834">
    <property type="term" value="F:peptidoglycan binding"/>
    <property type="evidence" value="ECO:0007669"/>
    <property type="project" value="InterPro"/>
</dbReference>
<evidence type="ECO:0000256" key="5">
    <source>
        <dbReference type="ARBA" id="ARBA00022984"/>
    </source>
</evidence>
<keyword evidence="6" id="KW-0961">Cell wall biogenesis/degradation</keyword>
<evidence type="ECO:0000256" key="3">
    <source>
        <dbReference type="ARBA" id="ARBA00022801"/>
    </source>
</evidence>
<dbReference type="Gene3D" id="3.30.70.1070">
    <property type="entry name" value="Sporulation related repeat"/>
    <property type="match status" value="1"/>
</dbReference>
<dbReference type="GO" id="GO:0009002">
    <property type="term" value="F:serine-type D-Ala-D-Ala carboxypeptidase activity"/>
    <property type="evidence" value="ECO:0007669"/>
    <property type="project" value="InterPro"/>
</dbReference>
<evidence type="ECO:0000256" key="10">
    <source>
        <dbReference type="SAM" id="MobiDB-lite"/>
    </source>
</evidence>
<feature type="compositionally biased region" description="Low complexity" evidence="10">
    <location>
        <begin position="363"/>
        <end position="372"/>
    </location>
</feature>
<evidence type="ECO:0000313" key="12">
    <source>
        <dbReference type="EMBL" id="MQX37940.1"/>
    </source>
</evidence>
<evidence type="ECO:0000256" key="8">
    <source>
        <dbReference type="PIRSR" id="PIRSR618044-2"/>
    </source>
</evidence>
<evidence type="ECO:0000313" key="13">
    <source>
        <dbReference type="Proteomes" id="UP000434582"/>
    </source>
</evidence>
<dbReference type="InterPro" id="IPR001967">
    <property type="entry name" value="Peptidase_S11_N"/>
</dbReference>
<organism evidence="12 13">
    <name type="scientific">Roseospira navarrensis</name>
    <dbReference type="NCBI Taxonomy" id="140058"/>
    <lineage>
        <taxon>Bacteria</taxon>
        <taxon>Pseudomonadati</taxon>
        <taxon>Pseudomonadota</taxon>
        <taxon>Alphaproteobacteria</taxon>
        <taxon>Rhodospirillales</taxon>
        <taxon>Rhodospirillaceae</taxon>
        <taxon>Roseospira</taxon>
    </lineage>
</organism>
<dbReference type="EMBL" id="WIVE01000062">
    <property type="protein sequence ID" value="MQX37940.1"/>
    <property type="molecule type" value="Genomic_DNA"/>
</dbReference>
<dbReference type="PROSITE" id="PS51724">
    <property type="entry name" value="SPOR"/>
    <property type="match status" value="1"/>
</dbReference>
<dbReference type="Gene3D" id="3.40.710.10">
    <property type="entry name" value="DD-peptidase/beta-lactamase superfamily"/>
    <property type="match status" value="1"/>
</dbReference>
<dbReference type="GO" id="GO:0009252">
    <property type="term" value="P:peptidoglycan biosynthetic process"/>
    <property type="evidence" value="ECO:0007669"/>
    <property type="project" value="UniProtKB-KW"/>
</dbReference>
<evidence type="ECO:0000256" key="2">
    <source>
        <dbReference type="ARBA" id="ARBA00022729"/>
    </source>
</evidence>
<protein>
    <submittedName>
        <fullName evidence="12">D-alanyl-D-alanine carboxypeptidase</fullName>
    </submittedName>
</protein>
<evidence type="ECO:0000256" key="4">
    <source>
        <dbReference type="ARBA" id="ARBA00022960"/>
    </source>
</evidence>
<reference evidence="12 13" key="1">
    <citation type="submission" date="2019-10" db="EMBL/GenBank/DDBJ databases">
        <title>Draft whole-genome sequence of the purple nonsulfur photosynthetic bacterium Roseospira navarrensis DSM 15114.</title>
        <authorList>
            <person name="Kyndt J.A."/>
            <person name="Meyer T.E."/>
        </authorList>
    </citation>
    <scope>NUCLEOTIDE SEQUENCE [LARGE SCALE GENOMIC DNA]</scope>
    <source>
        <strain evidence="12 13">DSM 15114</strain>
    </source>
</reference>
<accession>A0A7X1ZGA9</accession>
<dbReference type="InterPro" id="IPR018044">
    <property type="entry name" value="Peptidase_S11"/>
</dbReference>
<dbReference type="PANTHER" id="PTHR21581">
    <property type="entry name" value="D-ALANYL-D-ALANINE CARBOXYPEPTIDASE"/>
    <property type="match status" value="1"/>
</dbReference>
<dbReference type="InterPro" id="IPR007730">
    <property type="entry name" value="SPOR-like_dom"/>
</dbReference>
<comment type="caution">
    <text evidence="12">The sequence shown here is derived from an EMBL/GenBank/DDBJ whole genome shotgun (WGS) entry which is preliminary data.</text>
</comment>
<gene>
    <name evidence="12" type="ORF">GHC57_15570</name>
</gene>
<sequence>MVLMLVLIMPGEAAARYASIVVDASSGRIVHGRHIDTRLYPASMTKMMTLYLLFEALDSGRLDMDSRLSVSRRAAGQTPSKLGLKAGSTIAVRDAIRALVVKSANDVATVVAEALGSTEVGFARLMTDKARSLGMRDTTFMNASGLPNRGQKSTARDMAILSMALMKHFPHHYHYFSSTSFRFNGRTYTGHNRLLTRYDGADGLKTGYISASGFNIAVSAARNGRRLIGVVFGGRTARSRDDHMVELLDKGFRIVSQAGYTPHAGNRIGVPAAPALVVAAAPIPPALPPGKAAPPVGPQVASVTAGPIEDPAPVQAGLTPPDLTALIAGVVAMTKPDPAGADGPTVAATAPAGVPVPAPRPAPDGAAAPTPAEPGTWGIQVGAFSSLATAEAAARDAARLLSARLETVKVRVIPHTISDGKVYRARLLGMGTEAQARDACRDLRARQRSCLVVVPTGWTIAAR</sequence>
<evidence type="ECO:0000256" key="9">
    <source>
        <dbReference type="RuleBase" id="RU004016"/>
    </source>
</evidence>
<keyword evidence="13" id="KW-1185">Reference proteome</keyword>
<feature type="compositionally biased region" description="Low complexity" evidence="10">
    <location>
        <begin position="341"/>
        <end position="353"/>
    </location>
</feature>
<dbReference type="SUPFAM" id="SSF56601">
    <property type="entry name" value="beta-lactamase/transpeptidase-like"/>
    <property type="match status" value="1"/>
</dbReference>
<comment type="similarity">
    <text evidence="1 9">Belongs to the peptidase S11 family.</text>
</comment>
<dbReference type="InterPro" id="IPR036680">
    <property type="entry name" value="SPOR-like_sf"/>
</dbReference>
<dbReference type="GO" id="GO:0006508">
    <property type="term" value="P:proteolysis"/>
    <property type="evidence" value="ECO:0007669"/>
    <property type="project" value="InterPro"/>
</dbReference>
<dbReference type="PANTHER" id="PTHR21581:SF6">
    <property type="entry name" value="TRAFFICKING PROTEIN PARTICLE COMPLEX SUBUNIT 12"/>
    <property type="match status" value="1"/>
</dbReference>
<feature type="binding site" evidence="8">
    <location>
        <position position="205"/>
    </location>
    <ligand>
        <name>substrate</name>
    </ligand>
</feature>
<evidence type="ECO:0000256" key="6">
    <source>
        <dbReference type="ARBA" id="ARBA00023316"/>
    </source>
</evidence>
<feature type="active site" description="Proton acceptor" evidence="7">
    <location>
        <position position="46"/>
    </location>
</feature>
<evidence type="ECO:0000256" key="1">
    <source>
        <dbReference type="ARBA" id="ARBA00007164"/>
    </source>
</evidence>
<dbReference type="OrthoDB" id="9795979at2"/>
<feature type="active site" description="Acyl-ester intermediate" evidence="7">
    <location>
        <position position="43"/>
    </location>
</feature>